<accession>K6UFB3</accession>
<protein>
    <submittedName>
        <fullName evidence="1">Uncharacterized protein</fullName>
    </submittedName>
</protein>
<feature type="non-terminal residue" evidence="1">
    <location>
        <position position="1"/>
    </location>
</feature>
<name>K6UFB3_PLACD</name>
<dbReference type="KEGG" id="pcy:PCYB_005500"/>
<keyword evidence="2" id="KW-1185">Reference proteome</keyword>
<evidence type="ECO:0000313" key="2">
    <source>
        <dbReference type="Proteomes" id="UP000006319"/>
    </source>
</evidence>
<feature type="non-terminal residue" evidence="1">
    <location>
        <position position="338"/>
    </location>
</feature>
<dbReference type="GeneID" id="14696343"/>
<sequence>KNEYVAKFYESTCDSIIRNTVNDTSKYNDFCMKLIRNLGAYSTDPEIIKPSVERCDNLQSWLCYLIRKYNISIDFIQTCFEESKLPNGVCVNNNICPYYPYKEFINIADDMLKIKIFVDNISTIRNILMDKAHIYNCSVRMFLYECLKIYMKIKDDYCSHAESSNTINICSELVEFEFYYDSYIYYLNEIPKKLKFLNAEDIQFTINCSLNETMRKSVADKFEAADLSILPQDNIISELTTEENRTEFVSSLNEVTDGGIVAEKSTRGDINDTADHSTYSTVGIVENQGSLKTHLVSTAVVTIPDGDHSTGSSVQSGTTTALGTGTAVSSALFLLYKV</sequence>
<dbReference type="EMBL" id="DF157859">
    <property type="protein sequence ID" value="GAB69801.1"/>
    <property type="molecule type" value="Genomic_DNA"/>
</dbReference>
<dbReference type="Proteomes" id="UP000006319">
    <property type="component" value="Unassembled WGS sequence"/>
</dbReference>
<dbReference type="RefSeq" id="XP_004228019.1">
    <property type="nucleotide sequence ID" value="XM_004227971.1"/>
</dbReference>
<proteinExistence type="predicted"/>
<dbReference type="VEuPathDB" id="PlasmoDB:PCYB_005500"/>
<reference evidence="1 2" key="1">
    <citation type="journal article" date="2012" name="Nat. Genet.">
        <title>Plasmodium cynomolgi genome sequences provide insight into Plasmodium vivax and the monkey malaria clade.</title>
        <authorList>
            <person name="Tachibana S."/>
            <person name="Sullivan S.A."/>
            <person name="Kawai S."/>
            <person name="Nakamura S."/>
            <person name="Kim H.R."/>
            <person name="Goto N."/>
            <person name="Arisue N."/>
            <person name="Palacpac N.M.Q."/>
            <person name="Honma H."/>
            <person name="Yagi M."/>
            <person name="Tougan T."/>
            <person name="Katakai Y."/>
            <person name="Kaneko O."/>
            <person name="Mita T."/>
            <person name="Kita K."/>
            <person name="Yasutomi Y."/>
            <person name="Sutton P.L."/>
            <person name="Shakhbatyan R."/>
            <person name="Horii T."/>
            <person name="Yasunaga T."/>
            <person name="Barnwell J.W."/>
            <person name="Escalante A.A."/>
            <person name="Carlton J.M."/>
            <person name="Tanabe K."/>
        </authorList>
    </citation>
    <scope>NUCLEOTIDE SEQUENCE [LARGE SCALE GENOMIC DNA]</scope>
    <source>
        <strain evidence="1 2">B</strain>
    </source>
</reference>
<gene>
    <name evidence="1" type="ORF">PCYB_005500</name>
</gene>
<dbReference type="OrthoDB" id="384458at2759"/>
<evidence type="ECO:0000313" key="1">
    <source>
        <dbReference type="EMBL" id="GAB69801.1"/>
    </source>
</evidence>
<dbReference type="AlphaFoldDB" id="K6UFB3"/>
<organism evidence="1 2">
    <name type="scientific">Plasmodium cynomolgi (strain B)</name>
    <dbReference type="NCBI Taxonomy" id="1120755"/>
    <lineage>
        <taxon>Eukaryota</taxon>
        <taxon>Sar</taxon>
        <taxon>Alveolata</taxon>
        <taxon>Apicomplexa</taxon>
        <taxon>Aconoidasida</taxon>
        <taxon>Haemosporida</taxon>
        <taxon>Plasmodiidae</taxon>
        <taxon>Plasmodium</taxon>
        <taxon>Plasmodium (Plasmodium)</taxon>
    </lineage>
</organism>